<proteinExistence type="inferred from homology"/>
<evidence type="ECO:0000259" key="4">
    <source>
        <dbReference type="Pfam" id="PF09347"/>
    </source>
</evidence>
<feature type="domain" description="Peptidase M20 dimerisation" evidence="3">
    <location>
        <begin position="218"/>
        <end position="314"/>
    </location>
</feature>
<accession>A0ABY5UTM0</accession>
<evidence type="ECO:0000256" key="2">
    <source>
        <dbReference type="ARBA" id="ARBA00022801"/>
    </source>
</evidence>
<keyword evidence="2 5" id="KW-0378">Hydrolase</keyword>
<dbReference type="Pfam" id="PF07687">
    <property type="entry name" value="M20_dimer"/>
    <property type="match status" value="1"/>
</dbReference>
<reference evidence="5" key="1">
    <citation type="submission" date="2022-08" db="EMBL/GenBank/DDBJ databases">
        <authorList>
            <person name="Bogun A."/>
            <person name="Kislichkina A."/>
            <person name="Solomentsev V."/>
            <person name="Skryabin Y."/>
            <person name="Sizova A."/>
            <person name="Platonov M."/>
            <person name="Dentovskaya S."/>
        </authorList>
    </citation>
    <scope>NUCLEOTIDE SEQUENCE</scope>
    <source>
        <strain evidence="5">SCPM-O-B-7604</strain>
    </source>
</reference>
<dbReference type="InterPro" id="IPR018959">
    <property type="entry name" value="DUF1989"/>
</dbReference>
<evidence type="ECO:0000313" key="6">
    <source>
        <dbReference type="Proteomes" id="UP001057860"/>
    </source>
</evidence>
<dbReference type="PANTHER" id="PTHR32494:SF5">
    <property type="entry name" value="ALLANTOATE AMIDOHYDROLASE"/>
    <property type="match status" value="1"/>
</dbReference>
<dbReference type="PANTHER" id="PTHR32494">
    <property type="entry name" value="ALLANTOATE DEIMINASE-RELATED"/>
    <property type="match status" value="1"/>
</dbReference>
<dbReference type="InterPro" id="IPR036264">
    <property type="entry name" value="Bact_exopeptidase_dim_dom"/>
</dbReference>
<evidence type="ECO:0000256" key="1">
    <source>
        <dbReference type="ARBA" id="ARBA00006153"/>
    </source>
</evidence>
<dbReference type="Gene3D" id="3.30.70.360">
    <property type="match status" value="1"/>
</dbReference>
<protein>
    <submittedName>
        <fullName evidence="5">Hydantoinase/carbamoylase family amidase</fullName>
        <ecNumber evidence="5">3.5.-.-</ecNumber>
    </submittedName>
</protein>
<dbReference type="EC" id="3.5.-.-" evidence="5"/>
<dbReference type="SUPFAM" id="SSF53187">
    <property type="entry name" value="Zn-dependent exopeptidases"/>
    <property type="match status" value="1"/>
</dbReference>
<evidence type="ECO:0000313" key="5">
    <source>
        <dbReference type="EMBL" id="UWM46075.1"/>
    </source>
</evidence>
<comment type="similarity">
    <text evidence="1">Belongs to the peptidase M20 family.</text>
</comment>
<organism evidence="5 6">
    <name type="scientific">Yersinia alsatica</name>
    <dbReference type="NCBI Taxonomy" id="2890317"/>
    <lineage>
        <taxon>Bacteria</taxon>
        <taxon>Pseudomonadati</taxon>
        <taxon>Pseudomonadota</taxon>
        <taxon>Gammaproteobacteria</taxon>
        <taxon>Enterobacterales</taxon>
        <taxon>Yersiniaceae</taxon>
        <taxon>Yersinia</taxon>
    </lineage>
</organism>
<dbReference type="GO" id="GO:0016787">
    <property type="term" value="F:hydrolase activity"/>
    <property type="evidence" value="ECO:0007669"/>
    <property type="project" value="UniProtKB-KW"/>
</dbReference>
<dbReference type="InterPro" id="IPR002933">
    <property type="entry name" value="Peptidase_M20"/>
</dbReference>
<sequence length="649" mass="70444">MLNSAGVQLAGYISQQRLMDKLAQLARFGALEHGGVNRQALSSEELDARAWLIDWAYTLGCEVMTDDGANLFIRRAGREDLPPVVTGSHIDTQPCGGNLDGCYGVIAGMECLSALAQAGISTLRPIEVAVWMNEEGSRFSPGAMGSSVFVQPQRLTGYLHHQDANGVTLAQALAGCHQRFPQLPRRATVPMAAFVELHIEQGPVLEQTNQPLAVVQGIQGVRWYQVTCLGQSAHAGTTPMAARQDAMSLARQTAHQLEQLSATLPADQLRLTFGRWEIEPNAINTIAGRATFTLDFRHADPVVLAQFDDWMQQISARNVVVECLFSHAPVAFNRELLAQQYACAQALQIETATLTSGAFHDAMHLASHCPTSMFFVPSHNGISHNPAEYTDPQYLYLGAKALACCLTELANQPIGVTMSTHTYPACCEKDNGSALGTNATLSSPISADGTPVLGEVYTVPARCGRAVRLSKGQVIRITNTHGSQVCDTWLFNSADLSEFSSMEHTRAFIDKIIPQPGDALVTNQRRAIGTLLTDTSPGVHDTLIAACDLYRYSNMGITEYHDSCADNMRLALNAIGLRAKEVPQPLNLWMNTPVNPDYTISWLPTVSKAGDYVEIRAELDSIVVMSACPQDIVPINGCNPQDVHFTVTE</sequence>
<dbReference type="Pfam" id="PF09347">
    <property type="entry name" value="DUF1989"/>
    <property type="match status" value="1"/>
</dbReference>
<name>A0ABY5UTM0_9GAMM</name>
<dbReference type="NCBIfam" id="TIGR01879">
    <property type="entry name" value="hydantase"/>
    <property type="match status" value="1"/>
</dbReference>
<dbReference type="Gene3D" id="3.40.630.10">
    <property type="entry name" value="Zn peptidases"/>
    <property type="match status" value="1"/>
</dbReference>
<dbReference type="Pfam" id="PF01546">
    <property type="entry name" value="Peptidase_M20"/>
    <property type="match status" value="1"/>
</dbReference>
<dbReference type="CDD" id="cd03884">
    <property type="entry name" value="M20_bAS"/>
    <property type="match status" value="1"/>
</dbReference>
<dbReference type="InterPro" id="IPR011650">
    <property type="entry name" value="Peptidase_M20_dimer"/>
</dbReference>
<dbReference type="EMBL" id="CP104006">
    <property type="protein sequence ID" value="UWM46075.1"/>
    <property type="molecule type" value="Genomic_DNA"/>
</dbReference>
<dbReference type="Proteomes" id="UP001057860">
    <property type="component" value="Chromosome"/>
</dbReference>
<evidence type="ECO:0000259" key="3">
    <source>
        <dbReference type="Pfam" id="PF07687"/>
    </source>
</evidence>
<dbReference type="SUPFAM" id="SSF55031">
    <property type="entry name" value="Bacterial exopeptidase dimerisation domain"/>
    <property type="match status" value="1"/>
</dbReference>
<feature type="domain" description="DUF1989" evidence="4">
    <location>
        <begin position="458"/>
        <end position="621"/>
    </location>
</feature>
<gene>
    <name evidence="5" type="ORF">N0H69_04325</name>
</gene>
<keyword evidence="6" id="KW-1185">Reference proteome</keyword>
<dbReference type="InterPro" id="IPR010158">
    <property type="entry name" value="Amidase_Cbmase"/>
</dbReference>